<dbReference type="Proteomes" id="UP000196158">
    <property type="component" value="Unassembled WGS sequence"/>
</dbReference>
<organism evidence="1 2">
    <name type="scientific">Maudiozyma saulgeensis</name>
    <dbReference type="NCBI Taxonomy" id="1789683"/>
    <lineage>
        <taxon>Eukaryota</taxon>
        <taxon>Fungi</taxon>
        <taxon>Dikarya</taxon>
        <taxon>Ascomycota</taxon>
        <taxon>Saccharomycotina</taxon>
        <taxon>Saccharomycetes</taxon>
        <taxon>Saccharomycetales</taxon>
        <taxon>Saccharomycetaceae</taxon>
        <taxon>Maudiozyma</taxon>
    </lineage>
</organism>
<evidence type="ECO:0000313" key="2">
    <source>
        <dbReference type="Proteomes" id="UP000196158"/>
    </source>
</evidence>
<accession>A0A1X7R2Z9</accession>
<proteinExistence type="predicted"/>
<protein>
    <submittedName>
        <fullName evidence="1">Uncharacterized protein</fullName>
    </submittedName>
</protein>
<sequence length="175" mass="19502">MQADRQLEKSKMFSSTKVASLAMSISPPPQAVCVCVYEKSKQIGMRLGNIIFFSLLVEMFINTTFPCVTEHSAPKGRDVCVHPKRNKCHPHHYFDDNKKQILLQSLLFSVVGSTEDSTPHLPPRTTVVFCVFPIPLPYCIDIFPMWIFGIISSGYSKSAALGKTFHKGALGPLKL</sequence>
<keyword evidence="2" id="KW-1185">Reference proteome</keyword>
<dbReference type="EMBL" id="FXLY01000004">
    <property type="protein sequence ID" value="SMN20073.1"/>
    <property type="molecule type" value="Genomic_DNA"/>
</dbReference>
<reference evidence="1 2" key="1">
    <citation type="submission" date="2017-04" db="EMBL/GenBank/DDBJ databases">
        <authorList>
            <person name="Afonso C.L."/>
            <person name="Miller P.J."/>
            <person name="Scott M.A."/>
            <person name="Spackman E."/>
            <person name="Goraichik I."/>
            <person name="Dimitrov K.M."/>
            <person name="Suarez D.L."/>
            <person name="Swayne D.E."/>
        </authorList>
    </citation>
    <scope>NUCLEOTIDE SEQUENCE [LARGE SCALE GENOMIC DNA]</scope>
</reference>
<evidence type="ECO:0000313" key="1">
    <source>
        <dbReference type="EMBL" id="SMN20073.1"/>
    </source>
</evidence>
<dbReference type="AlphaFoldDB" id="A0A1X7R2Z9"/>
<name>A0A1X7R2Z9_9SACH</name>
<gene>
    <name evidence="1" type="ORF">KASA_0O07282G</name>
</gene>